<evidence type="ECO:0000256" key="2">
    <source>
        <dbReference type="SAM" id="MobiDB-lite"/>
    </source>
</evidence>
<feature type="region of interest" description="Disordered" evidence="2">
    <location>
        <begin position="28"/>
        <end position="48"/>
    </location>
</feature>
<dbReference type="PANTHER" id="PTHR22872">
    <property type="entry name" value="BTK-BINDING PROTEIN-RELATED"/>
    <property type="match status" value="1"/>
</dbReference>
<feature type="region of interest" description="Disordered" evidence="2">
    <location>
        <begin position="305"/>
        <end position="343"/>
    </location>
</feature>
<dbReference type="PANTHER" id="PTHR22872:SF2">
    <property type="entry name" value="INHIBITOR OF BRUTON TYROSINE KINASE"/>
    <property type="match status" value="1"/>
</dbReference>
<sequence length="558" mass="58763">MGYAEAMAKIGMRMTKTNLARAEANPKVTITTPKAEPKADDGAAAAPRPTAPCAKFHLKKEMMDFAEDQYALAETHGDQRGKAQRLSVRLQGSEHLAVGGAKSPARPARPSWDELRVATHVVRIWHYVVSDDATFHNARVPPLPVHCYKTASPNVLTLGNDDDGQLGSLNRIYPKLDDATRSSSPTSYKGVIGIAAGASFSAAWTESGHTYVWGEATAGQLGHAKSTTRPTLPSAHGVYPVTGLVNRGGQDGLRFAVGALFDFVGAAGLYALRVTSSQLRATYDSELLGYVETLLWDRKEWARRGRASPGTGDASPASPASPVKGAAAPPQRPAAAAEGHVPREARMMGNARFLDMMQRTGNNRTTYRPRLSLGPKPARARGGGPPRRQRKSRARRRPKPAAAAAARGGAARDADGLAGDGGAAFDAAAGAFVAPVGAAAASPRCRRRARAAAERPRRAREAPAPRDPDLYAGAAVTARPLYAVDASVLRRPEAPAARAADEVHAAKLRLVVAKKKAADARRHGRDVLDVSPYVAGPPGKGHAGNPGSSGPSPFKPTN</sequence>
<feature type="compositionally biased region" description="Low complexity" evidence="2">
    <location>
        <begin position="326"/>
        <end position="337"/>
    </location>
</feature>
<dbReference type="InterPro" id="IPR009091">
    <property type="entry name" value="RCC1/BLIP-II"/>
</dbReference>
<feature type="region of interest" description="Disordered" evidence="2">
    <location>
        <begin position="516"/>
        <end position="558"/>
    </location>
</feature>
<feature type="compositionally biased region" description="Basic and acidic residues" evidence="2">
    <location>
        <begin position="516"/>
        <end position="528"/>
    </location>
</feature>
<keyword evidence="1" id="KW-0677">Repeat</keyword>
<feature type="compositionally biased region" description="Basic and acidic residues" evidence="2">
    <location>
        <begin position="451"/>
        <end position="469"/>
    </location>
</feature>
<dbReference type="Gene3D" id="2.130.10.30">
    <property type="entry name" value="Regulator of chromosome condensation 1/beta-lactamase-inhibitor protein II"/>
    <property type="match status" value="1"/>
</dbReference>
<feature type="region of interest" description="Disordered" evidence="2">
    <location>
        <begin position="359"/>
        <end position="415"/>
    </location>
</feature>
<evidence type="ECO:0000313" key="3">
    <source>
        <dbReference type="EMBL" id="KAK7241817.1"/>
    </source>
</evidence>
<name>A0ABR1FZX6_AURAN</name>
<protein>
    <submittedName>
        <fullName evidence="3">Uncharacterized protein</fullName>
    </submittedName>
</protein>
<organism evidence="3 4">
    <name type="scientific">Aureococcus anophagefferens</name>
    <name type="common">Harmful bloom alga</name>
    <dbReference type="NCBI Taxonomy" id="44056"/>
    <lineage>
        <taxon>Eukaryota</taxon>
        <taxon>Sar</taxon>
        <taxon>Stramenopiles</taxon>
        <taxon>Ochrophyta</taxon>
        <taxon>Pelagophyceae</taxon>
        <taxon>Pelagomonadales</taxon>
        <taxon>Pelagomonadaceae</taxon>
        <taxon>Aureococcus</taxon>
    </lineage>
</organism>
<dbReference type="InterPro" id="IPR051625">
    <property type="entry name" value="Signaling_Regulatory_Domain"/>
</dbReference>
<accession>A0ABR1FZX6</accession>
<gene>
    <name evidence="3" type="ORF">SO694_00019176</name>
</gene>
<proteinExistence type="predicted"/>
<dbReference type="EMBL" id="JBBJCI010000152">
    <property type="protein sequence ID" value="KAK7241817.1"/>
    <property type="molecule type" value="Genomic_DNA"/>
</dbReference>
<feature type="compositionally biased region" description="Low complexity" evidence="2">
    <location>
        <begin position="400"/>
        <end position="409"/>
    </location>
</feature>
<dbReference type="SUPFAM" id="SSF50985">
    <property type="entry name" value="RCC1/BLIP-II"/>
    <property type="match status" value="1"/>
</dbReference>
<feature type="region of interest" description="Disordered" evidence="2">
    <location>
        <begin position="439"/>
        <end position="471"/>
    </location>
</feature>
<feature type="compositionally biased region" description="Basic residues" evidence="2">
    <location>
        <begin position="387"/>
        <end position="399"/>
    </location>
</feature>
<comment type="caution">
    <text evidence="3">The sequence shown here is derived from an EMBL/GenBank/DDBJ whole genome shotgun (WGS) entry which is preliminary data.</text>
</comment>
<keyword evidence="4" id="KW-1185">Reference proteome</keyword>
<evidence type="ECO:0000256" key="1">
    <source>
        <dbReference type="ARBA" id="ARBA00022737"/>
    </source>
</evidence>
<evidence type="ECO:0000313" key="4">
    <source>
        <dbReference type="Proteomes" id="UP001363151"/>
    </source>
</evidence>
<dbReference type="Proteomes" id="UP001363151">
    <property type="component" value="Unassembled WGS sequence"/>
</dbReference>
<reference evidence="3 4" key="1">
    <citation type="submission" date="2024-03" db="EMBL/GenBank/DDBJ databases">
        <title>Aureococcus anophagefferens CCMP1851 and Kratosvirus quantuckense: Draft genome of a second virus-susceptible host strain in the model system.</title>
        <authorList>
            <person name="Chase E."/>
            <person name="Truchon A.R."/>
            <person name="Schepens W."/>
            <person name="Wilhelm S.W."/>
        </authorList>
    </citation>
    <scope>NUCLEOTIDE SEQUENCE [LARGE SCALE GENOMIC DNA]</scope>
    <source>
        <strain evidence="3 4">CCMP1851</strain>
    </source>
</reference>
<feature type="compositionally biased region" description="Polar residues" evidence="2">
    <location>
        <begin position="546"/>
        <end position="558"/>
    </location>
</feature>